<keyword evidence="2" id="KW-1185">Reference proteome</keyword>
<evidence type="ECO:0008006" key="3">
    <source>
        <dbReference type="Google" id="ProtNLM"/>
    </source>
</evidence>
<comment type="caution">
    <text evidence="1">The sequence shown here is derived from an EMBL/GenBank/DDBJ whole genome shotgun (WGS) entry which is preliminary data.</text>
</comment>
<reference evidence="1" key="1">
    <citation type="submission" date="2021-08" db="EMBL/GenBank/DDBJ databases">
        <authorList>
            <person name="Stevens D.C."/>
        </authorList>
    </citation>
    <scope>NUCLEOTIDE SEQUENCE</scope>
    <source>
        <strain evidence="1">DSM 53165</strain>
    </source>
</reference>
<evidence type="ECO:0000313" key="2">
    <source>
        <dbReference type="Proteomes" id="UP001139031"/>
    </source>
</evidence>
<gene>
    <name evidence="1" type="ORF">K7C98_18125</name>
</gene>
<evidence type="ECO:0000313" key="1">
    <source>
        <dbReference type="EMBL" id="MBZ5711168.1"/>
    </source>
</evidence>
<dbReference type="PROSITE" id="PS51257">
    <property type="entry name" value="PROKAR_LIPOPROTEIN"/>
    <property type="match status" value="1"/>
</dbReference>
<proteinExistence type="predicted"/>
<accession>A0ABS7TSH5</accession>
<dbReference type="Proteomes" id="UP001139031">
    <property type="component" value="Unassembled WGS sequence"/>
</dbReference>
<name>A0ABS7TSH5_9BACT</name>
<organism evidence="1 2">
    <name type="scientific">Nannocystis pusilla</name>
    <dbReference type="NCBI Taxonomy" id="889268"/>
    <lineage>
        <taxon>Bacteria</taxon>
        <taxon>Pseudomonadati</taxon>
        <taxon>Myxococcota</taxon>
        <taxon>Polyangia</taxon>
        <taxon>Nannocystales</taxon>
        <taxon>Nannocystaceae</taxon>
        <taxon>Nannocystis</taxon>
    </lineage>
</organism>
<dbReference type="EMBL" id="JAIRAU010000024">
    <property type="protein sequence ID" value="MBZ5711168.1"/>
    <property type="molecule type" value="Genomic_DNA"/>
</dbReference>
<sequence length="357" mass="37927">MTRHLALACALACGCRELPEVTHEGQHVRIAVDPGLELCAGSVAHMDEFVALLSAELGLEAPTDDDRLLAYWLERDEFVARTACEEGADGCARNGVFFARLLPMNHEFVHTVAAPLGRSLSFFSEGLATAYQGLGAGIDADEAPLLDPIEPLLRAPTNKLFGIAGGYPHAGAFVAFLIRTHGLDAYLRVVDDIGLAADVDDIDRAFVAGFGASLAELVREFNVASNRCAHPAYDAKLVECAAPELSWRDGRIAEQRPIACDQPDAVGPYGGNVVVVFRTVTIPDAGEYTVELFGDSTANKLALRSCGGCDSEPTLTLRAGSPATTVWLDAGRHTLRLFGAVDQRTSLGVRITPAGAP</sequence>
<dbReference type="RefSeq" id="WP_224192941.1">
    <property type="nucleotide sequence ID" value="NZ_JAIRAU010000024.1"/>
</dbReference>
<protein>
    <recommendedName>
        <fullName evidence="3">Lipoprotein</fullName>
    </recommendedName>
</protein>